<dbReference type="STRING" id="1076937.SAMN04488120_101203"/>
<reference evidence="2 3" key="1">
    <citation type="submission" date="2016-10" db="EMBL/GenBank/DDBJ databases">
        <authorList>
            <person name="de Groot N.N."/>
        </authorList>
    </citation>
    <scope>NUCLEOTIDE SEQUENCE [LARGE SCALE GENOMIC DNA]</scope>
    <source>
        <strain evidence="2 3">DSM 23609</strain>
    </source>
</reference>
<dbReference type="PROSITE" id="PS51257">
    <property type="entry name" value="PROKAR_LIPOPROTEIN"/>
    <property type="match status" value="1"/>
</dbReference>
<proteinExistence type="predicted"/>
<keyword evidence="1" id="KW-0732">Signal</keyword>
<feature type="signal peptide" evidence="1">
    <location>
        <begin position="1"/>
        <end position="24"/>
    </location>
</feature>
<gene>
    <name evidence="2" type="ORF">SAMN04488120_101203</name>
</gene>
<evidence type="ECO:0000313" key="2">
    <source>
        <dbReference type="EMBL" id="SFF25485.1"/>
    </source>
</evidence>
<dbReference type="Proteomes" id="UP000199771">
    <property type="component" value="Unassembled WGS sequence"/>
</dbReference>
<dbReference type="EMBL" id="FOOC01000001">
    <property type="protein sequence ID" value="SFF25485.1"/>
    <property type="molecule type" value="Genomic_DNA"/>
</dbReference>
<protein>
    <submittedName>
        <fullName evidence="2">Uncharacterized protein</fullName>
    </submittedName>
</protein>
<dbReference type="AlphaFoldDB" id="A0A1I2H5P2"/>
<feature type="chain" id="PRO_5011784562" evidence="1">
    <location>
        <begin position="25"/>
        <end position="494"/>
    </location>
</feature>
<sequence>MRSAGLVMGKSLGYLRTTCATALAAVLGACANLPPLNEDTAQAARPCRAFFAQLDDRIAAAGVGDAGYARIPGYPYLRADRFLASFAHEVADGRAFDAWVDGLRLRDLEARRAELRNLGAADADALLARSAACGAELAQLELASPARRADLRARVRVPDDYAWTARVLGFYPAAVPFLNLGIRRYHAAVRRDYARPLATLDSPGPLMVWVPARTADTADDADGALAAAPRDALGIPQLDAQVWRRLVERHAPVWWIETGGDYDRPGAPRWDRHGRPGVDPAHPVVYYRTDYTRLGKAVLPTLSYIVWFSERPPQKTLDPYAGALDGLIWRVVLDPWGQPLVYDSIHPCGCYRYFFPAQALQRQAQGGFWQEPVLFPQADVPPPPLALRIQSQTHALRRVVAAAQAQGERRHYVLQPYAALLTLPHEAGSRSLFGPDGLVAGTERGERWWLWVAGVPEPGAMRQWGRHATAFVGRSHFDDVRFLEQQFAVPEWAR</sequence>
<accession>A0A1I2H5P2</accession>
<evidence type="ECO:0000313" key="3">
    <source>
        <dbReference type="Proteomes" id="UP000199771"/>
    </source>
</evidence>
<keyword evidence="3" id="KW-1185">Reference proteome</keyword>
<organism evidence="2 3">
    <name type="scientific">Fontimonas thermophila</name>
    <dbReference type="NCBI Taxonomy" id="1076937"/>
    <lineage>
        <taxon>Bacteria</taxon>
        <taxon>Pseudomonadati</taxon>
        <taxon>Pseudomonadota</taxon>
        <taxon>Gammaproteobacteria</taxon>
        <taxon>Nevskiales</taxon>
        <taxon>Nevskiaceae</taxon>
        <taxon>Fontimonas</taxon>
    </lineage>
</organism>
<name>A0A1I2H5P2_9GAMM</name>
<evidence type="ECO:0000256" key="1">
    <source>
        <dbReference type="SAM" id="SignalP"/>
    </source>
</evidence>